<gene>
    <name evidence="1" type="ORF">MX635_13805</name>
</gene>
<proteinExistence type="predicted"/>
<comment type="caution">
    <text evidence="1">The sequence shown here is derived from an EMBL/GenBank/DDBJ whole genome shotgun (WGS) entry which is preliminary data.</text>
</comment>
<dbReference type="RefSeq" id="WP_311781082.1">
    <property type="nucleotide sequence ID" value="NZ_JALRMR010000032.1"/>
</dbReference>
<dbReference type="EMBL" id="JALRMR010000032">
    <property type="protein sequence ID" value="MDT1975478.1"/>
    <property type="molecule type" value="Genomic_DNA"/>
</dbReference>
<reference evidence="1" key="1">
    <citation type="submission" date="2022-04" db="EMBL/GenBank/DDBJ databases">
        <title>Draft genome sequences of lactic acid bacteria (LAB) strains involved in meat spoilage.</title>
        <authorList>
            <person name="Palevich N."/>
        </authorList>
    </citation>
    <scope>NUCLEOTIDE SEQUENCE</scope>
    <source>
        <strain evidence="1">9-14</strain>
    </source>
</reference>
<organism evidence="1 2">
    <name type="scientific">Carnobacterium divergens</name>
    <name type="common">Lactobacillus divergens</name>
    <dbReference type="NCBI Taxonomy" id="2748"/>
    <lineage>
        <taxon>Bacteria</taxon>
        <taxon>Bacillati</taxon>
        <taxon>Bacillota</taxon>
        <taxon>Bacilli</taxon>
        <taxon>Lactobacillales</taxon>
        <taxon>Carnobacteriaceae</taxon>
        <taxon>Carnobacterium</taxon>
    </lineage>
</organism>
<evidence type="ECO:0000313" key="1">
    <source>
        <dbReference type="EMBL" id="MDT1975478.1"/>
    </source>
</evidence>
<sequence length="59" mass="6738">MTAKNYVIQVGNMYFKGWGEDPLEPVFLKTRGFLIDDSRTKFSLDNIVQINPVEVIEGC</sequence>
<protein>
    <submittedName>
        <fullName evidence="1">Uncharacterized protein</fullName>
    </submittedName>
</protein>
<dbReference type="AlphaFoldDB" id="A0AAW8RH25"/>
<name>A0AAW8RH25_CARDV</name>
<accession>A0AAW8RH25</accession>
<dbReference type="Proteomes" id="UP001249945">
    <property type="component" value="Unassembled WGS sequence"/>
</dbReference>
<evidence type="ECO:0000313" key="2">
    <source>
        <dbReference type="Proteomes" id="UP001249945"/>
    </source>
</evidence>